<gene>
    <name evidence="1" type="ORF">MGWOODY_Mmi559</name>
</gene>
<name>A0A170QBX1_9ZZZZ</name>
<organism evidence="1">
    <name type="scientific">hydrothermal vent metagenome</name>
    <dbReference type="NCBI Taxonomy" id="652676"/>
    <lineage>
        <taxon>unclassified sequences</taxon>
        <taxon>metagenomes</taxon>
        <taxon>ecological metagenomes</taxon>
    </lineage>
</organism>
<dbReference type="AlphaFoldDB" id="A0A170QBX1"/>
<protein>
    <submittedName>
        <fullName evidence="1">Uncharacterized protein</fullName>
    </submittedName>
</protein>
<reference evidence="1" key="1">
    <citation type="submission" date="2015-10" db="EMBL/GenBank/DDBJ databases">
        <authorList>
            <person name="Gilbert D.G."/>
        </authorList>
    </citation>
    <scope>NUCLEOTIDE SEQUENCE</scope>
</reference>
<evidence type="ECO:0000313" key="1">
    <source>
        <dbReference type="EMBL" id="CUV08417.1"/>
    </source>
</evidence>
<proteinExistence type="predicted"/>
<sequence length="53" mass="6103">MKRKSVSYEEIAYSNMMSIEALVNLLTRKGLITQQEVIDELMAVWARDERGKG</sequence>
<dbReference type="EMBL" id="FAXC01000062">
    <property type="protein sequence ID" value="CUV08417.1"/>
    <property type="molecule type" value="Genomic_DNA"/>
</dbReference>
<accession>A0A170QBX1</accession>